<organism evidence="12 13">
    <name type="scientific">Gilvimarinus algae</name>
    <dbReference type="NCBI Taxonomy" id="3058037"/>
    <lineage>
        <taxon>Bacteria</taxon>
        <taxon>Pseudomonadati</taxon>
        <taxon>Pseudomonadota</taxon>
        <taxon>Gammaproteobacteria</taxon>
        <taxon>Cellvibrionales</taxon>
        <taxon>Cellvibrionaceae</taxon>
        <taxon>Gilvimarinus</taxon>
    </lineage>
</organism>
<evidence type="ECO:0000313" key="13">
    <source>
        <dbReference type="Proteomes" id="UP001168380"/>
    </source>
</evidence>
<evidence type="ECO:0000256" key="2">
    <source>
        <dbReference type="ARBA" id="ARBA00010004"/>
    </source>
</evidence>
<keyword evidence="8" id="KW-0653">Protein transport</keyword>
<dbReference type="PANTHER" id="PTHR38786:SF1">
    <property type="entry name" value="FLAGELLAR FLIJ PROTEIN"/>
    <property type="match status" value="1"/>
</dbReference>
<evidence type="ECO:0000256" key="6">
    <source>
        <dbReference type="ARBA" id="ARBA00022500"/>
    </source>
</evidence>
<keyword evidence="12" id="KW-0282">Flagellum</keyword>
<feature type="compositionally biased region" description="Basic residues" evidence="11">
    <location>
        <begin position="142"/>
        <end position="151"/>
    </location>
</feature>
<dbReference type="RefSeq" id="WP_302712934.1">
    <property type="nucleotide sequence ID" value="NZ_JAULRT010000052.1"/>
</dbReference>
<evidence type="ECO:0000256" key="3">
    <source>
        <dbReference type="ARBA" id="ARBA00020392"/>
    </source>
</evidence>
<name>A0ABT8TES1_9GAMM</name>
<keyword evidence="6" id="KW-0145">Chemotaxis</keyword>
<evidence type="ECO:0000256" key="4">
    <source>
        <dbReference type="ARBA" id="ARBA00022448"/>
    </source>
</evidence>
<keyword evidence="5" id="KW-1003">Cell membrane</keyword>
<gene>
    <name evidence="12" type="primary">fliJ</name>
    <name evidence="12" type="ORF">QWI16_10450</name>
</gene>
<comment type="similarity">
    <text evidence="2">Belongs to the FliJ family.</text>
</comment>
<sequence>MAARRSERMGVVLMVAERHEQEAAGYLSRHSELVRNETEQLAQLAEYRDTYLGHYASDQARMGPAELSRYSQFLLHLGGAIDDQQRKLATLQQQLETVRRHWHEQHQRRKAVEDLIARLRRGEDREVEKQLQKQLDEMASASRRHKPSGVG</sequence>
<comment type="caution">
    <text evidence="12">The sequence shown here is derived from an EMBL/GenBank/DDBJ whole genome shotgun (WGS) entry which is preliminary data.</text>
</comment>
<dbReference type="InterPro" id="IPR052570">
    <property type="entry name" value="FliJ"/>
</dbReference>
<evidence type="ECO:0000256" key="1">
    <source>
        <dbReference type="ARBA" id="ARBA00004413"/>
    </source>
</evidence>
<evidence type="ECO:0000256" key="7">
    <source>
        <dbReference type="ARBA" id="ARBA00022795"/>
    </source>
</evidence>
<dbReference type="EMBL" id="JAULRT010000052">
    <property type="protein sequence ID" value="MDO3382592.1"/>
    <property type="molecule type" value="Genomic_DNA"/>
</dbReference>
<dbReference type="Gene3D" id="1.10.287.1700">
    <property type="match status" value="1"/>
</dbReference>
<keyword evidence="7" id="KW-1005">Bacterial flagellum biogenesis</keyword>
<evidence type="ECO:0000256" key="5">
    <source>
        <dbReference type="ARBA" id="ARBA00022475"/>
    </source>
</evidence>
<keyword evidence="13" id="KW-1185">Reference proteome</keyword>
<evidence type="ECO:0000256" key="10">
    <source>
        <dbReference type="ARBA" id="ARBA00023225"/>
    </source>
</evidence>
<evidence type="ECO:0000256" key="8">
    <source>
        <dbReference type="ARBA" id="ARBA00022927"/>
    </source>
</evidence>
<reference evidence="12" key="1">
    <citation type="submission" date="2023-07" db="EMBL/GenBank/DDBJ databases">
        <title>Gilvimarinus algae sp. nov., isolated from the surface of Kelp.</title>
        <authorList>
            <person name="Sun Y.Y."/>
            <person name="Gong Y."/>
            <person name="Du Z.J."/>
        </authorList>
    </citation>
    <scope>NUCLEOTIDE SEQUENCE</scope>
    <source>
        <strain evidence="12">SDUM040014</strain>
    </source>
</reference>
<keyword evidence="4" id="KW-0813">Transport</keyword>
<feature type="compositionally biased region" description="Basic and acidic residues" evidence="11">
    <location>
        <begin position="126"/>
        <end position="136"/>
    </location>
</feature>
<keyword evidence="10" id="KW-1006">Bacterial flagellum protein export</keyword>
<comment type="subcellular location">
    <subcellularLocation>
        <location evidence="1">Cell membrane</location>
        <topology evidence="1">Peripheral membrane protein</topology>
        <orientation evidence="1">Cytoplasmic side</orientation>
    </subcellularLocation>
</comment>
<accession>A0ABT8TES1</accession>
<feature type="region of interest" description="Disordered" evidence="11">
    <location>
        <begin position="126"/>
        <end position="151"/>
    </location>
</feature>
<evidence type="ECO:0000256" key="9">
    <source>
        <dbReference type="ARBA" id="ARBA00023136"/>
    </source>
</evidence>
<dbReference type="NCBIfam" id="TIGR02473">
    <property type="entry name" value="flagell_FliJ"/>
    <property type="match status" value="1"/>
</dbReference>
<protein>
    <recommendedName>
        <fullName evidence="3">Flagellar FliJ protein</fullName>
    </recommendedName>
</protein>
<dbReference type="Pfam" id="PF02050">
    <property type="entry name" value="FliJ"/>
    <property type="match status" value="1"/>
</dbReference>
<evidence type="ECO:0000256" key="11">
    <source>
        <dbReference type="SAM" id="MobiDB-lite"/>
    </source>
</evidence>
<evidence type="ECO:0000313" key="12">
    <source>
        <dbReference type="EMBL" id="MDO3382592.1"/>
    </source>
</evidence>
<dbReference type="PANTHER" id="PTHR38786">
    <property type="entry name" value="FLAGELLAR FLIJ PROTEIN"/>
    <property type="match status" value="1"/>
</dbReference>
<keyword evidence="12" id="KW-0966">Cell projection</keyword>
<dbReference type="Proteomes" id="UP001168380">
    <property type="component" value="Unassembled WGS sequence"/>
</dbReference>
<keyword evidence="12" id="KW-0969">Cilium</keyword>
<dbReference type="InterPro" id="IPR012823">
    <property type="entry name" value="Flagell_FliJ"/>
</dbReference>
<dbReference type="InterPro" id="IPR053716">
    <property type="entry name" value="Flag_assembly_chemotaxis_eff"/>
</dbReference>
<proteinExistence type="inferred from homology"/>
<keyword evidence="9" id="KW-0472">Membrane</keyword>